<name>A0A9R1C7X1_9BACT</name>
<dbReference type="EMBL" id="BPUB01000001">
    <property type="protein sequence ID" value="GJG57639.1"/>
    <property type="molecule type" value="Genomic_DNA"/>
</dbReference>
<dbReference type="Proteomes" id="UP000825483">
    <property type="component" value="Unassembled WGS sequence"/>
</dbReference>
<dbReference type="InterPro" id="IPR046357">
    <property type="entry name" value="PPIase_dom_sf"/>
</dbReference>
<keyword evidence="2" id="KW-1185">Reference proteome</keyword>
<protein>
    <submittedName>
        <fullName evidence="1">DUF4827 domain-containing protein</fullName>
    </submittedName>
</protein>
<organism evidence="1 2">
    <name type="scientific">Prevotella lacticifex</name>
    <dbReference type="NCBI Taxonomy" id="2854755"/>
    <lineage>
        <taxon>Bacteria</taxon>
        <taxon>Pseudomonadati</taxon>
        <taxon>Bacteroidota</taxon>
        <taxon>Bacteroidia</taxon>
        <taxon>Bacteroidales</taxon>
        <taxon>Prevotellaceae</taxon>
        <taxon>Prevotella</taxon>
    </lineage>
</organism>
<evidence type="ECO:0000313" key="1">
    <source>
        <dbReference type="EMBL" id="GJG57639.1"/>
    </source>
</evidence>
<gene>
    <name evidence="1" type="ORF">PRLR5076_04900</name>
</gene>
<dbReference type="GO" id="GO:0003755">
    <property type="term" value="F:peptidyl-prolyl cis-trans isomerase activity"/>
    <property type="evidence" value="ECO:0007669"/>
    <property type="project" value="InterPro"/>
</dbReference>
<dbReference type="InterPro" id="IPR032252">
    <property type="entry name" value="DUF4827"/>
</dbReference>
<dbReference type="Pfam" id="PF16109">
    <property type="entry name" value="DUF4827"/>
    <property type="match status" value="1"/>
</dbReference>
<accession>A0A9R1C7X1</accession>
<dbReference type="Gene3D" id="3.10.50.40">
    <property type="match status" value="1"/>
</dbReference>
<proteinExistence type="predicted"/>
<reference evidence="1" key="1">
    <citation type="journal article" date="2022" name="Int. J. Syst. Evol. Microbiol.">
        <title>Prevotella lacticifex sp. nov., isolated from the rumen of cows.</title>
        <authorList>
            <person name="Shinkai T."/>
            <person name="Ikeyama N."/>
            <person name="Kumagai M."/>
            <person name="Ohmori H."/>
            <person name="Sakamoto M."/>
            <person name="Ohkuma M."/>
            <person name="Mitsumori M."/>
        </authorList>
    </citation>
    <scope>NUCLEOTIDE SEQUENCE</scope>
    <source>
        <strain evidence="1">R5076</strain>
    </source>
</reference>
<dbReference type="AlphaFoldDB" id="A0A9R1C7X1"/>
<evidence type="ECO:0000313" key="2">
    <source>
        <dbReference type="Proteomes" id="UP000825483"/>
    </source>
</evidence>
<sequence length="207" mass="22860">MVAATLTSCNDDETYADQLESENKAIKSYISTKHIKVISESEFYAKDSVTDTAANEYVFFHNSGIYMQIVNKGCGQKIKRGETTRVLCRYTEVNILNGPDSIQSTNNVLYYQAIVDKMTVTNTSGTFSGYFDTKSSLMYQIYGSTGSGTAVPSGWLVPFAFINVGRPANATDQLAKVRLIVPSTQGQSNATTAVYPCYYEITFERGR</sequence>
<comment type="caution">
    <text evidence="1">The sequence shown here is derived from an EMBL/GenBank/DDBJ whole genome shotgun (WGS) entry which is preliminary data.</text>
</comment>